<dbReference type="Proteomes" id="UP000223749">
    <property type="component" value="Chromosome"/>
</dbReference>
<proteinExistence type="predicted"/>
<dbReference type="KEGG" id="pgs:CPT03_07595"/>
<evidence type="ECO:0000313" key="1">
    <source>
        <dbReference type="EMBL" id="ATP56344.1"/>
    </source>
</evidence>
<dbReference type="RefSeq" id="WP_099438286.1">
    <property type="nucleotide sequence ID" value="NZ_CP024091.1"/>
</dbReference>
<gene>
    <name evidence="1" type="ORF">CPT03_07595</name>
</gene>
<dbReference type="EMBL" id="CP024091">
    <property type="protein sequence ID" value="ATP56344.1"/>
    <property type="molecule type" value="Genomic_DNA"/>
</dbReference>
<keyword evidence="2" id="KW-1185">Reference proteome</keyword>
<evidence type="ECO:0000313" key="2">
    <source>
        <dbReference type="Proteomes" id="UP000223749"/>
    </source>
</evidence>
<dbReference type="PROSITE" id="PS51257">
    <property type="entry name" value="PROKAR_LIPOPROTEIN"/>
    <property type="match status" value="1"/>
</dbReference>
<reference evidence="1 2" key="1">
    <citation type="submission" date="2017-10" db="EMBL/GenBank/DDBJ databases">
        <title>Whole genome of Pedobacter ginsengisoli T01R-27 isolated from tomato rhizosphere.</title>
        <authorList>
            <person name="Weon H.-Y."/>
            <person name="Lee S.A."/>
            <person name="Sang M.K."/>
            <person name="Song J."/>
        </authorList>
    </citation>
    <scope>NUCLEOTIDE SEQUENCE [LARGE SCALE GENOMIC DNA]</scope>
    <source>
        <strain evidence="1 2">T01R-27</strain>
    </source>
</reference>
<protein>
    <submittedName>
        <fullName evidence="1">Uncharacterized protein</fullName>
    </submittedName>
</protein>
<organism evidence="1 2">
    <name type="scientific">Pedobacter ginsengisoli</name>
    <dbReference type="NCBI Taxonomy" id="363852"/>
    <lineage>
        <taxon>Bacteria</taxon>
        <taxon>Pseudomonadati</taxon>
        <taxon>Bacteroidota</taxon>
        <taxon>Sphingobacteriia</taxon>
        <taxon>Sphingobacteriales</taxon>
        <taxon>Sphingobacteriaceae</taxon>
        <taxon>Pedobacter</taxon>
    </lineage>
</organism>
<accession>A0A2D1U481</accession>
<sequence>MKQTFYIFTFILIGCSSNVKDKSEATNSLEQHDKAMKSFQQYTIRDTIAVDLDGDSIQDL</sequence>
<name>A0A2D1U481_9SPHI</name>
<dbReference type="AlphaFoldDB" id="A0A2D1U481"/>